<proteinExistence type="predicted"/>
<organism evidence="2 3">
    <name type="scientific">Astrephomene gubernaculifera</name>
    <dbReference type="NCBI Taxonomy" id="47775"/>
    <lineage>
        <taxon>Eukaryota</taxon>
        <taxon>Viridiplantae</taxon>
        <taxon>Chlorophyta</taxon>
        <taxon>core chlorophytes</taxon>
        <taxon>Chlorophyceae</taxon>
        <taxon>CS clade</taxon>
        <taxon>Chlamydomonadales</taxon>
        <taxon>Astrephomenaceae</taxon>
        <taxon>Astrephomene</taxon>
    </lineage>
</organism>
<comment type="caution">
    <text evidence="2">The sequence shown here is derived from an EMBL/GenBank/DDBJ whole genome shotgun (WGS) entry which is preliminary data.</text>
</comment>
<accession>A0AAD3DN09</accession>
<feature type="compositionally biased region" description="Low complexity" evidence="1">
    <location>
        <begin position="84"/>
        <end position="105"/>
    </location>
</feature>
<feature type="non-terminal residue" evidence="2">
    <location>
        <position position="1"/>
    </location>
</feature>
<feature type="region of interest" description="Disordered" evidence="1">
    <location>
        <begin position="14"/>
        <end position="38"/>
    </location>
</feature>
<name>A0AAD3DN09_9CHLO</name>
<reference evidence="2 3" key="1">
    <citation type="journal article" date="2021" name="Sci. Rep.">
        <title>Genome sequencing of the multicellular alga Astrephomene provides insights into convergent evolution of germ-soma differentiation.</title>
        <authorList>
            <person name="Yamashita S."/>
            <person name="Yamamoto K."/>
            <person name="Matsuzaki R."/>
            <person name="Suzuki S."/>
            <person name="Yamaguchi H."/>
            <person name="Hirooka S."/>
            <person name="Minakuchi Y."/>
            <person name="Miyagishima S."/>
            <person name="Kawachi M."/>
            <person name="Toyoda A."/>
            <person name="Nozaki H."/>
        </authorList>
    </citation>
    <scope>NUCLEOTIDE SEQUENCE [LARGE SCALE GENOMIC DNA]</scope>
    <source>
        <strain evidence="2 3">NIES-4017</strain>
    </source>
</reference>
<dbReference type="AlphaFoldDB" id="A0AAD3DN09"/>
<protein>
    <submittedName>
        <fullName evidence="2">Uncharacterized protein</fullName>
    </submittedName>
</protein>
<feature type="compositionally biased region" description="Polar residues" evidence="1">
    <location>
        <begin position="106"/>
        <end position="121"/>
    </location>
</feature>
<evidence type="ECO:0000313" key="2">
    <source>
        <dbReference type="EMBL" id="GFR44860.1"/>
    </source>
</evidence>
<sequence>ISPVRSPTLRTRRTMMVTPEPKPPGRVVAPARQQSMKSPGWRDGLLRLLQVMGDGLGERYAPLGQFWILGSLPTDKDRPGCGASGATASSSSAAGSGSNGSGTSSRHPSTGSGSGSCSAPGQLSGGAGPLQPAEGPRAVQSSASWLSPGNHAALFTRWESEIEEMQKDLMDAFAWTSFQQTIEVRGGAVPRKELLRTSAALNLAAT</sequence>
<dbReference type="EMBL" id="BMAR01000008">
    <property type="protein sequence ID" value="GFR44860.1"/>
    <property type="molecule type" value="Genomic_DNA"/>
</dbReference>
<gene>
    <name evidence="2" type="ORF">Agub_g6203</name>
</gene>
<feature type="region of interest" description="Disordered" evidence="1">
    <location>
        <begin position="79"/>
        <end position="144"/>
    </location>
</feature>
<dbReference type="Proteomes" id="UP001054857">
    <property type="component" value="Unassembled WGS sequence"/>
</dbReference>
<evidence type="ECO:0000313" key="3">
    <source>
        <dbReference type="Proteomes" id="UP001054857"/>
    </source>
</evidence>
<keyword evidence="3" id="KW-1185">Reference proteome</keyword>
<evidence type="ECO:0000256" key="1">
    <source>
        <dbReference type="SAM" id="MobiDB-lite"/>
    </source>
</evidence>